<dbReference type="OrthoDB" id="9790889at2"/>
<gene>
    <name evidence="7" type="ORF">CJP74_00805</name>
</gene>
<dbReference type="Pfam" id="PF02900">
    <property type="entry name" value="LigB"/>
    <property type="match status" value="1"/>
</dbReference>
<evidence type="ECO:0000256" key="3">
    <source>
        <dbReference type="ARBA" id="ARBA00022723"/>
    </source>
</evidence>
<evidence type="ECO:0000256" key="2">
    <source>
        <dbReference type="ARBA" id="ARBA00007581"/>
    </source>
</evidence>
<dbReference type="GO" id="GO:0008270">
    <property type="term" value="F:zinc ion binding"/>
    <property type="evidence" value="ECO:0007669"/>
    <property type="project" value="InterPro"/>
</dbReference>
<reference evidence="7 8" key="1">
    <citation type="submission" date="2017-08" db="EMBL/GenBank/DDBJ databases">
        <title>Reclassification of Bisgaard taxon 37 and 44.</title>
        <authorList>
            <person name="Christensen H."/>
        </authorList>
    </citation>
    <scope>NUCLEOTIDE SEQUENCE [LARGE SCALE GENOMIC DNA]</scope>
    <source>
        <strain evidence="7 8">B96_4</strain>
    </source>
</reference>
<evidence type="ECO:0000313" key="8">
    <source>
        <dbReference type="Proteomes" id="UP000266258"/>
    </source>
</evidence>
<protein>
    <submittedName>
        <fullName evidence="7">4,5-DOPA dioxygenase extradiol</fullName>
    </submittedName>
</protein>
<dbReference type="InterPro" id="IPR004183">
    <property type="entry name" value="Xdiol_dOase_suB"/>
</dbReference>
<keyword evidence="8" id="KW-1185">Reference proteome</keyword>
<comment type="caution">
    <text evidence="7">The sequence shown here is derived from an EMBL/GenBank/DDBJ whole genome shotgun (WGS) entry which is preliminary data.</text>
</comment>
<keyword evidence="3" id="KW-0479">Metal-binding</keyword>
<dbReference type="NCBIfam" id="NF007914">
    <property type="entry name" value="PRK10628.1"/>
    <property type="match status" value="1"/>
</dbReference>
<dbReference type="PANTHER" id="PTHR30096">
    <property type="entry name" value="4,5-DOPA DIOXYGENASE EXTRADIOL-LIKE PROTEIN"/>
    <property type="match status" value="1"/>
</dbReference>
<dbReference type="Gene3D" id="3.40.830.10">
    <property type="entry name" value="LigB-like"/>
    <property type="match status" value="1"/>
</dbReference>
<comment type="similarity">
    <text evidence="2">Belongs to the DODA-type extradiol aromatic ring-opening dioxygenase family.</text>
</comment>
<dbReference type="PIRSF" id="PIRSF006157">
    <property type="entry name" value="Doxgns_DODA"/>
    <property type="match status" value="1"/>
</dbReference>
<comment type="cofactor">
    <cofactor evidence="1">
        <name>Zn(2+)</name>
        <dbReference type="ChEBI" id="CHEBI:29105"/>
    </cofactor>
</comment>
<dbReference type="PANTHER" id="PTHR30096:SF0">
    <property type="entry name" value="4,5-DOPA DIOXYGENASE EXTRADIOL-LIKE PROTEIN"/>
    <property type="match status" value="1"/>
</dbReference>
<evidence type="ECO:0000256" key="1">
    <source>
        <dbReference type="ARBA" id="ARBA00001947"/>
    </source>
</evidence>
<keyword evidence="5" id="KW-0560">Oxidoreductase</keyword>
<dbReference type="InterPro" id="IPR014436">
    <property type="entry name" value="Extradiol_dOase_DODA"/>
</dbReference>
<dbReference type="EMBL" id="NRJH01000007">
    <property type="protein sequence ID" value="RIY33872.1"/>
    <property type="molecule type" value="Genomic_DNA"/>
</dbReference>
<evidence type="ECO:0000256" key="5">
    <source>
        <dbReference type="ARBA" id="ARBA00023002"/>
    </source>
</evidence>
<dbReference type="AlphaFoldDB" id="A0A3A1Y6I1"/>
<dbReference type="RefSeq" id="WP_119496379.1">
    <property type="nucleotide sequence ID" value="NZ_NRJH01000007.1"/>
</dbReference>
<dbReference type="GO" id="GO:0008198">
    <property type="term" value="F:ferrous iron binding"/>
    <property type="evidence" value="ECO:0007669"/>
    <property type="project" value="InterPro"/>
</dbReference>
<sequence>MSQTTSMPVVFIGHGSPMLAIQDTDLTRSWEEIAQQIGKPKAILSISAHWYTETTAVQSSLKPQQIYDMYNFPEELYAKTYPVHGDAQLSQQVQELLKEHNIQVDNTWGIDHGSWAILTHMYPEADIPVVQLSVNSKLSPAQQYELGQKLQSLREQGILIFASGNIVHNLSLISRDGSNPDLAWAKEFDNWVRDQVVARNLEQLLAYKEHPHAKLAAPTTDHVEPLFYVLGATNEKDQVKVFNDDILGGALSYTSFIWR</sequence>
<feature type="domain" description="Extradiol ring-cleavage dioxygenase class III enzyme subunit B" evidence="6">
    <location>
        <begin position="12"/>
        <end position="238"/>
    </location>
</feature>
<evidence type="ECO:0000313" key="7">
    <source>
        <dbReference type="EMBL" id="RIY33872.1"/>
    </source>
</evidence>
<keyword evidence="7" id="KW-0223">Dioxygenase</keyword>
<organism evidence="7 8">
    <name type="scientific">Psittacicella melopsittaci</name>
    <dbReference type="NCBI Taxonomy" id="2028576"/>
    <lineage>
        <taxon>Bacteria</taxon>
        <taxon>Pseudomonadati</taxon>
        <taxon>Pseudomonadota</taxon>
        <taxon>Gammaproteobacteria</taxon>
        <taxon>Pasteurellales</taxon>
        <taxon>Psittacicellaceae</taxon>
        <taxon>Psittacicella</taxon>
    </lineage>
</organism>
<dbReference type="SUPFAM" id="SSF53213">
    <property type="entry name" value="LigB-like"/>
    <property type="match status" value="1"/>
</dbReference>
<accession>A0A3A1Y6I1</accession>
<dbReference type="Proteomes" id="UP000266258">
    <property type="component" value="Unassembled WGS sequence"/>
</dbReference>
<keyword evidence="4" id="KW-0862">Zinc</keyword>
<dbReference type="GO" id="GO:0016702">
    <property type="term" value="F:oxidoreductase activity, acting on single donors with incorporation of molecular oxygen, incorporation of two atoms of oxygen"/>
    <property type="evidence" value="ECO:0007669"/>
    <property type="project" value="UniProtKB-ARBA"/>
</dbReference>
<evidence type="ECO:0000256" key="4">
    <source>
        <dbReference type="ARBA" id="ARBA00022833"/>
    </source>
</evidence>
<dbReference type="CDD" id="cd07363">
    <property type="entry name" value="45_DOPA_Dioxygenase"/>
    <property type="match status" value="1"/>
</dbReference>
<evidence type="ECO:0000259" key="6">
    <source>
        <dbReference type="Pfam" id="PF02900"/>
    </source>
</evidence>
<name>A0A3A1Y6I1_9GAMM</name>
<proteinExistence type="inferred from homology"/>